<dbReference type="GO" id="GO:0005681">
    <property type="term" value="C:spliceosomal complex"/>
    <property type="evidence" value="ECO:0007669"/>
    <property type="project" value="UniProtKB-KW"/>
</dbReference>
<dbReference type="InterPro" id="IPR035979">
    <property type="entry name" value="RBD_domain_sf"/>
</dbReference>
<dbReference type="GO" id="GO:0006397">
    <property type="term" value="P:mRNA processing"/>
    <property type="evidence" value="ECO:0007669"/>
    <property type="project" value="UniProtKB-KW"/>
</dbReference>
<evidence type="ECO:0000256" key="8">
    <source>
        <dbReference type="ARBA" id="ARBA00023242"/>
    </source>
</evidence>
<dbReference type="Gene3D" id="3.30.70.330">
    <property type="match status" value="2"/>
</dbReference>
<evidence type="ECO:0000256" key="2">
    <source>
        <dbReference type="ARBA" id="ARBA00007243"/>
    </source>
</evidence>
<comment type="similarity">
    <text evidence="2">Belongs to the RRM U1 A/B'' family.</text>
</comment>
<name>A0A914C8Y9_9BILA</name>
<dbReference type="GO" id="GO:0030532">
    <property type="term" value="C:small nuclear ribonucleoprotein complex"/>
    <property type="evidence" value="ECO:0007669"/>
    <property type="project" value="UniProtKB-ARBA"/>
</dbReference>
<dbReference type="WBParaSite" id="ACRNAN_Path_498.g1882.t1">
    <property type="protein sequence ID" value="ACRNAN_Path_498.g1882.t1"/>
    <property type="gene ID" value="ACRNAN_Path_498.g1882"/>
</dbReference>
<evidence type="ECO:0000256" key="11">
    <source>
        <dbReference type="SAM" id="MobiDB-lite"/>
    </source>
</evidence>
<dbReference type="GO" id="GO:0003723">
    <property type="term" value="F:RNA binding"/>
    <property type="evidence" value="ECO:0007669"/>
    <property type="project" value="UniProtKB-UniRule"/>
</dbReference>
<evidence type="ECO:0000256" key="1">
    <source>
        <dbReference type="ARBA" id="ARBA00004123"/>
    </source>
</evidence>
<feature type="domain" description="RRM" evidence="12">
    <location>
        <begin position="141"/>
        <end position="215"/>
    </location>
</feature>
<comment type="subcellular location">
    <subcellularLocation>
        <location evidence="1">Nucleus</location>
    </subcellularLocation>
</comment>
<evidence type="ECO:0000256" key="9">
    <source>
        <dbReference type="ARBA" id="ARBA00023274"/>
    </source>
</evidence>
<evidence type="ECO:0000256" key="4">
    <source>
        <dbReference type="ARBA" id="ARBA00022728"/>
    </source>
</evidence>
<keyword evidence="6 10" id="KW-0694">RNA-binding</keyword>
<evidence type="ECO:0000259" key="12">
    <source>
        <dbReference type="PROSITE" id="PS50102"/>
    </source>
</evidence>
<keyword evidence="5" id="KW-0677">Repeat</keyword>
<evidence type="ECO:0000256" key="10">
    <source>
        <dbReference type="PROSITE-ProRule" id="PRU00176"/>
    </source>
</evidence>
<keyword evidence="9" id="KW-0687">Ribonucleoprotein</keyword>
<reference evidence="14" key="1">
    <citation type="submission" date="2022-11" db="UniProtKB">
        <authorList>
            <consortium name="WormBaseParasite"/>
        </authorList>
    </citation>
    <scope>IDENTIFICATION</scope>
</reference>
<keyword evidence="3" id="KW-0507">mRNA processing</keyword>
<evidence type="ECO:0000256" key="5">
    <source>
        <dbReference type="ARBA" id="ARBA00022737"/>
    </source>
</evidence>
<keyword evidence="13" id="KW-1185">Reference proteome</keyword>
<keyword evidence="7" id="KW-0508">mRNA splicing</keyword>
<accession>A0A914C8Y9</accession>
<evidence type="ECO:0000313" key="14">
    <source>
        <dbReference type="WBParaSite" id="ACRNAN_Path_498.g1882.t1"/>
    </source>
</evidence>
<sequence>MSDIRPNNTLYINNLNEKVKKEELKKALYAIFSQFGQIVDIMAFKTLKMRGQAHVIFKDLNAAATALRSMQGFPFYDKPMRIQFSKDDSDIIAKAKGTYVERPKKHLQNIAMPKKKKVEKSAAKTKQDKQTEGRANTQPNKILFITNLPEETTDEMLRLVFNPFPGLKDIRLVPGRSDIAFVEFMGETEATAAKKALNNFKITPNQAMRVEYAAK</sequence>
<dbReference type="FunFam" id="3.30.70.330:FF:000029">
    <property type="entry name" value="U2 small nuclear ribonucleoprotein B"/>
    <property type="match status" value="1"/>
</dbReference>
<dbReference type="GO" id="GO:0008380">
    <property type="term" value="P:RNA splicing"/>
    <property type="evidence" value="ECO:0007669"/>
    <property type="project" value="UniProtKB-KW"/>
</dbReference>
<evidence type="ECO:0000313" key="13">
    <source>
        <dbReference type="Proteomes" id="UP000887540"/>
    </source>
</evidence>
<keyword evidence="8" id="KW-0539">Nucleus</keyword>
<dbReference type="FunFam" id="3.30.70.330:FF:000039">
    <property type="entry name" value="U1 small nuclear ribonucleoprotein A"/>
    <property type="match status" value="1"/>
</dbReference>
<protein>
    <submittedName>
        <fullName evidence="14">RRM domain-containing protein</fullName>
    </submittedName>
</protein>
<dbReference type="SMART" id="SM00360">
    <property type="entry name" value="RRM"/>
    <property type="match status" value="2"/>
</dbReference>
<feature type="region of interest" description="Disordered" evidence="11">
    <location>
        <begin position="112"/>
        <end position="137"/>
    </location>
</feature>
<dbReference type="Pfam" id="PF00076">
    <property type="entry name" value="RRM_1"/>
    <property type="match status" value="2"/>
</dbReference>
<evidence type="ECO:0000256" key="7">
    <source>
        <dbReference type="ARBA" id="ARBA00023187"/>
    </source>
</evidence>
<keyword evidence="4" id="KW-0747">Spliceosome</keyword>
<dbReference type="PROSITE" id="PS50102">
    <property type="entry name" value="RRM"/>
    <property type="match status" value="2"/>
</dbReference>
<dbReference type="InterPro" id="IPR000504">
    <property type="entry name" value="RRM_dom"/>
</dbReference>
<proteinExistence type="inferred from homology"/>
<feature type="domain" description="RRM" evidence="12">
    <location>
        <begin position="8"/>
        <end position="87"/>
    </location>
</feature>
<organism evidence="13 14">
    <name type="scientific">Acrobeloides nanus</name>
    <dbReference type="NCBI Taxonomy" id="290746"/>
    <lineage>
        <taxon>Eukaryota</taxon>
        <taxon>Metazoa</taxon>
        <taxon>Ecdysozoa</taxon>
        <taxon>Nematoda</taxon>
        <taxon>Chromadorea</taxon>
        <taxon>Rhabditida</taxon>
        <taxon>Tylenchina</taxon>
        <taxon>Cephalobomorpha</taxon>
        <taxon>Cephaloboidea</taxon>
        <taxon>Cephalobidae</taxon>
        <taxon>Acrobeloides</taxon>
    </lineage>
</organism>
<dbReference type="SUPFAM" id="SSF54928">
    <property type="entry name" value="RNA-binding domain, RBD"/>
    <property type="match status" value="1"/>
</dbReference>
<dbReference type="InterPro" id="IPR012677">
    <property type="entry name" value="Nucleotide-bd_a/b_plait_sf"/>
</dbReference>
<dbReference type="PANTHER" id="PTHR10501">
    <property type="entry name" value="U1 SMALL NUCLEAR RIBONUCLEOPROTEIN A/U2 SMALL NUCLEAR RIBONUCLEOPROTEIN B"/>
    <property type="match status" value="1"/>
</dbReference>
<evidence type="ECO:0000256" key="6">
    <source>
        <dbReference type="ARBA" id="ARBA00022884"/>
    </source>
</evidence>
<evidence type="ECO:0000256" key="3">
    <source>
        <dbReference type="ARBA" id="ARBA00022664"/>
    </source>
</evidence>
<feature type="compositionally biased region" description="Basic and acidic residues" evidence="11">
    <location>
        <begin position="119"/>
        <end position="132"/>
    </location>
</feature>
<dbReference type="Proteomes" id="UP000887540">
    <property type="component" value="Unplaced"/>
</dbReference>
<dbReference type="AlphaFoldDB" id="A0A914C8Y9"/>